<dbReference type="Proteomes" id="UP000636709">
    <property type="component" value="Unassembled WGS sequence"/>
</dbReference>
<evidence type="ECO:0000313" key="2">
    <source>
        <dbReference type="Proteomes" id="UP000636709"/>
    </source>
</evidence>
<organism evidence="1 2">
    <name type="scientific">Digitaria exilis</name>
    <dbReference type="NCBI Taxonomy" id="1010633"/>
    <lineage>
        <taxon>Eukaryota</taxon>
        <taxon>Viridiplantae</taxon>
        <taxon>Streptophyta</taxon>
        <taxon>Embryophyta</taxon>
        <taxon>Tracheophyta</taxon>
        <taxon>Spermatophyta</taxon>
        <taxon>Magnoliopsida</taxon>
        <taxon>Liliopsida</taxon>
        <taxon>Poales</taxon>
        <taxon>Poaceae</taxon>
        <taxon>PACMAD clade</taxon>
        <taxon>Panicoideae</taxon>
        <taxon>Panicodae</taxon>
        <taxon>Paniceae</taxon>
        <taxon>Anthephorinae</taxon>
        <taxon>Digitaria</taxon>
    </lineage>
</organism>
<sequence length="60" mass="6855">MLLFIMGVWSIWKHRNRCVYDGISPSLNKVISIWKEDVQLWSFAGAKRVSHLLAQAPLGS</sequence>
<keyword evidence="2" id="KW-1185">Reference proteome</keyword>
<dbReference type="AlphaFoldDB" id="A0A835KQV3"/>
<name>A0A835KQV3_9POAL</name>
<protein>
    <submittedName>
        <fullName evidence="1">Uncharacterized protein</fullName>
    </submittedName>
</protein>
<comment type="caution">
    <text evidence="1">The sequence shown here is derived from an EMBL/GenBank/DDBJ whole genome shotgun (WGS) entry which is preliminary data.</text>
</comment>
<dbReference type="OrthoDB" id="691180at2759"/>
<accession>A0A835KQV3</accession>
<dbReference type="EMBL" id="JACEFO010000430">
    <property type="protein sequence ID" value="KAF8769774.1"/>
    <property type="molecule type" value="Genomic_DNA"/>
</dbReference>
<proteinExistence type="predicted"/>
<evidence type="ECO:0000313" key="1">
    <source>
        <dbReference type="EMBL" id="KAF8769774.1"/>
    </source>
</evidence>
<gene>
    <name evidence="1" type="ORF">HU200_006387</name>
</gene>
<reference evidence="1" key="1">
    <citation type="submission" date="2020-07" db="EMBL/GenBank/DDBJ databases">
        <title>Genome sequence and genetic diversity analysis of an under-domesticated orphan crop, white fonio (Digitaria exilis).</title>
        <authorList>
            <person name="Bennetzen J.L."/>
            <person name="Chen S."/>
            <person name="Ma X."/>
            <person name="Wang X."/>
            <person name="Yssel A.E.J."/>
            <person name="Chaluvadi S.R."/>
            <person name="Johnson M."/>
            <person name="Gangashetty P."/>
            <person name="Hamidou F."/>
            <person name="Sanogo M.D."/>
            <person name="Zwaenepoel A."/>
            <person name="Wallace J."/>
            <person name="Van De Peer Y."/>
            <person name="Van Deynze A."/>
        </authorList>
    </citation>
    <scope>NUCLEOTIDE SEQUENCE</scope>
    <source>
        <tissue evidence="1">Leaves</tissue>
    </source>
</reference>